<evidence type="ECO:0000313" key="3">
    <source>
        <dbReference type="EMBL" id="PHV68346.1"/>
    </source>
</evidence>
<keyword evidence="1" id="KW-1133">Transmembrane helix</keyword>
<proteinExistence type="predicted"/>
<protein>
    <submittedName>
        <fullName evidence="3">Alpha/beta hydrolase</fullName>
    </submittedName>
</protein>
<dbReference type="InterPro" id="IPR000073">
    <property type="entry name" value="AB_hydrolase_1"/>
</dbReference>
<evidence type="ECO:0000313" key="4">
    <source>
        <dbReference type="Proteomes" id="UP000225108"/>
    </source>
</evidence>
<feature type="domain" description="AB hydrolase-1" evidence="2">
    <location>
        <begin position="91"/>
        <end position="356"/>
    </location>
</feature>
<name>A0A2G3PRE1_WILMA</name>
<dbReference type="Proteomes" id="UP000225108">
    <property type="component" value="Unassembled WGS sequence"/>
</dbReference>
<keyword evidence="1" id="KW-0472">Membrane</keyword>
<dbReference type="AlphaFoldDB" id="A0A2G3PRE1"/>
<dbReference type="InterPro" id="IPR029058">
    <property type="entry name" value="AB_hydrolase_fold"/>
</dbReference>
<feature type="transmembrane region" description="Helical" evidence="1">
    <location>
        <begin position="43"/>
        <end position="62"/>
    </location>
</feature>
<sequence length="397" mass="43300">MINVERHSINPVTDWSDARRVARLRSTRLGSNWRRFGRLRRGALRAGLLLIALSILCAHYYALDVQPERQRLAMTHPRLHHIYDAQNPLDGGTAVVDLVGLGNVDASDTTRSLPAFTGIGQVWAVQYDNAGLDTAVISRLVTQHARRAGVSRVVVAGHSMGGIIALEVAEHLYEDGDLDVRAVILDCTPIDLHAVRAESRDAGEDMLRWMGWVPGARESRALRLLVETAARRDRYLFRPSSGHPLVDVGELTGVVKEVLRKKLLSDDTASNGLIESQFKAIVASGAQNDLQTLTTESGDRTPPAIIFMRPAFGADDPVVDVDYSQQVLLDDIAGTDARLLVVRMAGTGHANPKQQPGIYNAAIDTKVAPFLDRMDERADTSVTITRNMDVAGAVSSP</sequence>
<evidence type="ECO:0000256" key="1">
    <source>
        <dbReference type="SAM" id="Phobius"/>
    </source>
</evidence>
<dbReference type="EMBL" id="PEBD01000004">
    <property type="protein sequence ID" value="PHV68346.1"/>
    <property type="molecule type" value="Genomic_DNA"/>
</dbReference>
<comment type="caution">
    <text evidence="3">The sequence shown here is derived from an EMBL/GenBank/DDBJ whole genome shotgun (WGS) entry which is preliminary data.</text>
</comment>
<keyword evidence="3" id="KW-0378">Hydrolase</keyword>
<dbReference type="Gene3D" id="3.40.50.1820">
    <property type="entry name" value="alpha/beta hydrolase"/>
    <property type="match status" value="1"/>
</dbReference>
<dbReference type="Pfam" id="PF12697">
    <property type="entry name" value="Abhydrolase_6"/>
    <property type="match status" value="1"/>
</dbReference>
<dbReference type="SUPFAM" id="SSF53474">
    <property type="entry name" value="alpha/beta-Hydrolases"/>
    <property type="match status" value="1"/>
</dbReference>
<dbReference type="RefSeq" id="WP_099381485.1">
    <property type="nucleotide sequence ID" value="NZ_PEBD01000004.1"/>
</dbReference>
<keyword evidence="1" id="KW-0812">Transmembrane</keyword>
<accession>A0A2G3PRE1</accession>
<evidence type="ECO:0000259" key="2">
    <source>
        <dbReference type="Pfam" id="PF12697"/>
    </source>
</evidence>
<organism evidence="3 4">
    <name type="scientific">Williamsia marianensis</name>
    <dbReference type="NCBI Taxonomy" id="85044"/>
    <lineage>
        <taxon>Bacteria</taxon>
        <taxon>Bacillati</taxon>
        <taxon>Actinomycetota</taxon>
        <taxon>Actinomycetes</taxon>
        <taxon>Mycobacteriales</taxon>
        <taxon>Nocardiaceae</taxon>
        <taxon>Williamsia</taxon>
    </lineage>
</organism>
<dbReference type="GO" id="GO:0016787">
    <property type="term" value="F:hydrolase activity"/>
    <property type="evidence" value="ECO:0007669"/>
    <property type="project" value="UniProtKB-KW"/>
</dbReference>
<reference evidence="3 4" key="1">
    <citation type="submission" date="2017-10" db="EMBL/GenBank/DDBJ databases">
        <title>The draft genome sequence of Williamsia sp. BULT 1.1 isolated from the semi-arid grassland soils from South Africa.</title>
        <authorList>
            <person name="Kabwe M.H."/>
            <person name="Govender N."/>
            <person name="Mutseka Lunga P."/>
            <person name="Vikram S."/>
            <person name="Makhalanyane T.P."/>
        </authorList>
    </citation>
    <scope>NUCLEOTIDE SEQUENCE [LARGE SCALE GENOMIC DNA]</scope>
    <source>
        <strain evidence="3 4">BULT 1.1</strain>
    </source>
</reference>
<gene>
    <name evidence="3" type="ORF">CSW57_03690</name>
</gene>